<dbReference type="Gramene" id="Kaladp0088s0025.1.v1.1">
    <property type="protein sequence ID" value="Kaladp0088s0025.1.v1.1.CDS.1"/>
    <property type="gene ID" value="Kaladp0088s0025.v1.1"/>
</dbReference>
<dbReference type="Proteomes" id="UP000594263">
    <property type="component" value="Unplaced"/>
</dbReference>
<dbReference type="EnsemblPlants" id="Kaladp0088s0025.1.v1.1">
    <property type="protein sequence ID" value="Kaladp0088s0025.1.v1.1.CDS.1"/>
    <property type="gene ID" value="Kaladp0088s0025.v1.1"/>
</dbReference>
<keyword evidence="2" id="KW-1185">Reference proteome</keyword>
<protein>
    <submittedName>
        <fullName evidence="1">Uncharacterized protein</fullName>
    </submittedName>
</protein>
<organism evidence="1 2">
    <name type="scientific">Kalanchoe fedtschenkoi</name>
    <name type="common">Lavender scallops</name>
    <name type="synonym">South American air plant</name>
    <dbReference type="NCBI Taxonomy" id="63787"/>
    <lineage>
        <taxon>Eukaryota</taxon>
        <taxon>Viridiplantae</taxon>
        <taxon>Streptophyta</taxon>
        <taxon>Embryophyta</taxon>
        <taxon>Tracheophyta</taxon>
        <taxon>Spermatophyta</taxon>
        <taxon>Magnoliopsida</taxon>
        <taxon>eudicotyledons</taxon>
        <taxon>Gunneridae</taxon>
        <taxon>Pentapetalae</taxon>
        <taxon>Saxifragales</taxon>
        <taxon>Crassulaceae</taxon>
        <taxon>Kalanchoe</taxon>
    </lineage>
</organism>
<reference evidence="1" key="1">
    <citation type="submission" date="2021-01" db="UniProtKB">
        <authorList>
            <consortium name="EnsemblPlants"/>
        </authorList>
    </citation>
    <scope>IDENTIFICATION</scope>
</reference>
<name>A0A7N1A5B1_KALFE</name>
<sequence length="52" mass="5501">MGLCSVDGVGEEGIVLIAPIEDGEEGCVITVTLEVGEVDEIENELKRNWGIA</sequence>
<accession>A0A7N1A5B1</accession>
<evidence type="ECO:0000313" key="1">
    <source>
        <dbReference type="EnsemblPlants" id="Kaladp0088s0025.1.v1.1.CDS.1"/>
    </source>
</evidence>
<dbReference type="AlphaFoldDB" id="A0A7N1A5B1"/>
<evidence type="ECO:0000313" key="2">
    <source>
        <dbReference type="Proteomes" id="UP000594263"/>
    </source>
</evidence>
<proteinExistence type="predicted"/>